<dbReference type="PROSITE" id="PS50076">
    <property type="entry name" value="DNAJ_2"/>
    <property type="match status" value="1"/>
</dbReference>
<dbReference type="PANTHER" id="PTHR45295">
    <property type="entry name" value="CHAPERONE PROTEIN DNAJ C76, CHLOROPLASTIC"/>
    <property type="match status" value="1"/>
</dbReference>
<dbReference type="AlphaFoldDB" id="A0A250WXG7"/>
<dbReference type="InterPro" id="IPR001623">
    <property type="entry name" value="DnaJ_domain"/>
</dbReference>
<dbReference type="CDD" id="cd06257">
    <property type="entry name" value="DnaJ"/>
    <property type="match status" value="1"/>
</dbReference>
<feature type="domain" description="J" evidence="1">
    <location>
        <begin position="72"/>
        <end position="135"/>
    </location>
</feature>
<dbReference type="InterPro" id="IPR036869">
    <property type="entry name" value="J_dom_sf"/>
</dbReference>
<dbReference type="InterPro" id="IPR017896">
    <property type="entry name" value="4Fe4S_Fe-S-bd"/>
</dbReference>
<dbReference type="OrthoDB" id="376357at2759"/>
<dbReference type="PROSITE" id="PS51379">
    <property type="entry name" value="4FE4S_FER_2"/>
    <property type="match status" value="1"/>
</dbReference>
<protein>
    <recommendedName>
        <fullName evidence="5">J domain-containing protein</fullName>
    </recommendedName>
</protein>
<gene>
    <name evidence="3" type="ORF">CEUSTIGMA_g2954.t1</name>
</gene>
<dbReference type="Pfam" id="PF13370">
    <property type="entry name" value="Fer4_13"/>
    <property type="match status" value="1"/>
</dbReference>
<dbReference type="STRING" id="1157962.A0A250WXG7"/>
<feature type="domain" description="4Fe-4S ferredoxin-type" evidence="2">
    <location>
        <begin position="172"/>
        <end position="200"/>
    </location>
</feature>
<dbReference type="Gene3D" id="3.30.70.20">
    <property type="match status" value="1"/>
</dbReference>
<dbReference type="SUPFAM" id="SSF46565">
    <property type="entry name" value="Chaperone J-domain"/>
    <property type="match status" value="1"/>
</dbReference>
<dbReference type="PRINTS" id="PR00625">
    <property type="entry name" value="JDOMAIN"/>
</dbReference>
<evidence type="ECO:0000259" key="2">
    <source>
        <dbReference type="PROSITE" id="PS51379"/>
    </source>
</evidence>
<dbReference type="EMBL" id="BEGY01000012">
    <property type="protein sequence ID" value="GAX75511.1"/>
    <property type="molecule type" value="Genomic_DNA"/>
</dbReference>
<sequence length="380" mass="43519">MLLRKFPHTLSRTRFYLSGQDCSRNGDCENPRISFENNSKSRLPPLRVMSSDERGQTTTPGVKYILTNGLVDYYEVLGVDDDATSDEIKRAYRTLAKSCHPDFLGDEGHDICILLNEAYSVLSQPSARAEYNQKLEQTLSDYEDDYTGLPLSKWMPTANPRMAKHEDPNESRAVFVDEFTCIGCKQCVWCASATFRMEPEHGRSRVFAQWLDNEDKIQASIDSCPVSCIHWVQKEDLPSLEYVMQKKLTERVNVGIMMGGQGAQRDVFAATEQFLKERKRREEALARDSARRVYSPAQEQARRNAASTLNKNRYGWMGSFEHMLAGAFATVADNVLNTESYKKVGNRRRSVKWDELQKQQRYSSIPLERALVPVALYKEY</sequence>
<accession>A0A250WXG7</accession>
<dbReference type="SMART" id="SM00271">
    <property type="entry name" value="DnaJ"/>
    <property type="match status" value="1"/>
</dbReference>
<reference evidence="3 4" key="1">
    <citation type="submission" date="2017-08" db="EMBL/GenBank/DDBJ databases">
        <title>Acidophilic green algal genome provides insights into adaptation to an acidic environment.</title>
        <authorList>
            <person name="Hirooka S."/>
            <person name="Hirose Y."/>
            <person name="Kanesaki Y."/>
            <person name="Higuchi S."/>
            <person name="Fujiwara T."/>
            <person name="Onuma R."/>
            <person name="Era A."/>
            <person name="Ohbayashi R."/>
            <person name="Uzuka A."/>
            <person name="Nozaki H."/>
            <person name="Yoshikawa H."/>
            <person name="Miyagishima S.Y."/>
        </authorList>
    </citation>
    <scope>NUCLEOTIDE SEQUENCE [LARGE SCALE GENOMIC DNA]</scope>
    <source>
        <strain evidence="3 4">NIES-2499</strain>
    </source>
</reference>
<dbReference type="SUPFAM" id="SSF54862">
    <property type="entry name" value="4Fe-4S ferredoxins"/>
    <property type="match status" value="1"/>
</dbReference>
<proteinExistence type="predicted"/>
<dbReference type="Proteomes" id="UP000232323">
    <property type="component" value="Unassembled WGS sequence"/>
</dbReference>
<dbReference type="Pfam" id="PF00226">
    <property type="entry name" value="DnaJ"/>
    <property type="match status" value="1"/>
</dbReference>
<dbReference type="PANTHER" id="PTHR45295:SF1">
    <property type="entry name" value="CHAPERONE PROTEIN DNAJ C76, CHLOROPLASTIC"/>
    <property type="match status" value="1"/>
</dbReference>
<evidence type="ECO:0008006" key="5">
    <source>
        <dbReference type="Google" id="ProtNLM"/>
    </source>
</evidence>
<dbReference type="Gene3D" id="1.10.287.110">
    <property type="entry name" value="DnaJ domain"/>
    <property type="match status" value="1"/>
</dbReference>
<evidence type="ECO:0000313" key="4">
    <source>
        <dbReference type="Proteomes" id="UP000232323"/>
    </source>
</evidence>
<comment type="caution">
    <text evidence="3">The sequence shown here is derived from an EMBL/GenBank/DDBJ whole genome shotgun (WGS) entry which is preliminary data.</text>
</comment>
<evidence type="ECO:0000313" key="3">
    <source>
        <dbReference type="EMBL" id="GAX75511.1"/>
    </source>
</evidence>
<name>A0A250WXG7_9CHLO</name>
<keyword evidence="4" id="KW-1185">Reference proteome</keyword>
<evidence type="ECO:0000259" key="1">
    <source>
        <dbReference type="PROSITE" id="PS50076"/>
    </source>
</evidence>
<organism evidence="3 4">
    <name type="scientific">Chlamydomonas eustigma</name>
    <dbReference type="NCBI Taxonomy" id="1157962"/>
    <lineage>
        <taxon>Eukaryota</taxon>
        <taxon>Viridiplantae</taxon>
        <taxon>Chlorophyta</taxon>
        <taxon>core chlorophytes</taxon>
        <taxon>Chlorophyceae</taxon>
        <taxon>CS clade</taxon>
        <taxon>Chlamydomonadales</taxon>
        <taxon>Chlamydomonadaceae</taxon>
        <taxon>Chlamydomonas</taxon>
    </lineage>
</organism>